<reference evidence="2" key="1">
    <citation type="journal article" date="2022" name="Mol. Ecol. Resour.">
        <title>The genomes of chicory, endive, great burdock and yacon provide insights into Asteraceae palaeo-polyploidization history and plant inulin production.</title>
        <authorList>
            <person name="Fan W."/>
            <person name="Wang S."/>
            <person name="Wang H."/>
            <person name="Wang A."/>
            <person name="Jiang F."/>
            <person name="Liu H."/>
            <person name="Zhao H."/>
            <person name="Xu D."/>
            <person name="Zhang Y."/>
        </authorList>
    </citation>
    <scope>NUCLEOTIDE SEQUENCE [LARGE SCALE GENOMIC DNA]</scope>
    <source>
        <strain evidence="2">cv. Niubang</strain>
    </source>
</reference>
<proteinExistence type="predicted"/>
<keyword evidence="2" id="KW-1185">Reference proteome</keyword>
<evidence type="ECO:0000313" key="2">
    <source>
        <dbReference type="Proteomes" id="UP001055879"/>
    </source>
</evidence>
<comment type="caution">
    <text evidence="1">The sequence shown here is derived from an EMBL/GenBank/DDBJ whole genome shotgun (WGS) entry which is preliminary data.</text>
</comment>
<gene>
    <name evidence="1" type="ORF">L6452_18093</name>
</gene>
<organism evidence="1 2">
    <name type="scientific">Arctium lappa</name>
    <name type="common">Greater burdock</name>
    <name type="synonym">Lappa major</name>
    <dbReference type="NCBI Taxonomy" id="4217"/>
    <lineage>
        <taxon>Eukaryota</taxon>
        <taxon>Viridiplantae</taxon>
        <taxon>Streptophyta</taxon>
        <taxon>Embryophyta</taxon>
        <taxon>Tracheophyta</taxon>
        <taxon>Spermatophyta</taxon>
        <taxon>Magnoliopsida</taxon>
        <taxon>eudicotyledons</taxon>
        <taxon>Gunneridae</taxon>
        <taxon>Pentapetalae</taxon>
        <taxon>asterids</taxon>
        <taxon>campanulids</taxon>
        <taxon>Asterales</taxon>
        <taxon>Asteraceae</taxon>
        <taxon>Carduoideae</taxon>
        <taxon>Cardueae</taxon>
        <taxon>Arctiinae</taxon>
        <taxon>Arctium</taxon>
    </lineage>
</organism>
<protein>
    <submittedName>
        <fullName evidence="1">Uncharacterized protein</fullName>
    </submittedName>
</protein>
<evidence type="ECO:0000313" key="1">
    <source>
        <dbReference type="EMBL" id="KAI3729435.1"/>
    </source>
</evidence>
<reference evidence="1 2" key="2">
    <citation type="journal article" date="2022" name="Mol. Ecol. Resour.">
        <title>The genomes of chicory, endive, great burdock and yacon provide insights into Asteraceae paleo-polyploidization history and plant inulin production.</title>
        <authorList>
            <person name="Fan W."/>
            <person name="Wang S."/>
            <person name="Wang H."/>
            <person name="Wang A."/>
            <person name="Jiang F."/>
            <person name="Liu H."/>
            <person name="Zhao H."/>
            <person name="Xu D."/>
            <person name="Zhang Y."/>
        </authorList>
    </citation>
    <scope>NUCLEOTIDE SEQUENCE [LARGE SCALE GENOMIC DNA]</scope>
    <source>
        <strain evidence="2">cv. Niubang</strain>
    </source>
</reference>
<accession>A0ACB9C5D7</accession>
<name>A0ACB9C5D7_ARCLA</name>
<dbReference type="Proteomes" id="UP001055879">
    <property type="component" value="Linkage Group LG05"/>
</dbReference>
<dbReference type="EMBL" id="CM042051">
    <property type="protein sequence ID" value="KAI3729435.1"/>
    <property type="molecule type" value="Genomic_DNA"/>
</dbReference>
<sequence>MKKNRKIKHDRFGESDEESGPKGHSLQSPQLTIAYPQDGNANILDVYLLDNVEGPLDPFAASQAPVITFSPLFIPLSTSLEGTNTAEHSFKRVVPSLDDLSAEINSLRSKPEELSLPLSLSCPLYRHTSLRSKLVFLSTLLL</sequence>